<feature type="domain" description="S1 motif" evidence="4">
    <location>
        <begin position="361"/>
        <end position="428"/>
    </location>
</feature>
<evidence type="ECO:0000256" key="2">
    <source>
        <dbReference type="ARBA" id="ARBA00022980"/>
    </source>
</evidence>
<comment type="similarity">
    <text evidence="1">Belongs to the bacterial ribosomal protein bS1 family.</text>
</comment>
<dbReference type="EMBL" id="FO681347">
    <property type="protein sequence ID" value="CCV64304.1"/>
    <property type="molecule type" value="Genomic_DNA"/>
</dbReference>
<dbReference type="GO" id="GO:0005840">
    <property type="term" value="C:ribosome"/>
    <property type="evidence" value="ECO:0007669"/>
    <property type="project" value="UniProtKB-KW"/>
</dbReference>
<dbReference type="Gene3D" id="2.40.50.140">
    <property type="entry name" value="Nucleic acid-binding proteins"/>
    <property type="match status" value="4"/>
</dbReference>
<dbReference type="InterPro" id="IPR012340">
    <property type="entry name" value="NA-bd_OB-fold"/>
</dbReference>
<dbReference type="GO" id="GO:0006412">
    <property type="term" value="P:translation"/>
    <property type="evidence" value="ECO:0007669"/>
    <property type="project" value="TreeGrafter"/>
</dbReference>
<dbReference type="PROSITE" id="PS50126">
    <property type="entry name" value="S1"/>
    <property type="match status" value="4"/>
</dbReference>
<dbReference type="PRINTS" id="PR00681">
    <property type="entry name" value="RIBOSOMALS1"/>
</dbReference>
<dbReference type="GO" id="GO:1990904">
    <property type="term" value="C:ribonucleoprotein complex"/>
    <property type="evidence" value="ECO:0007669"/>
    <property type="project" value="UniProtKB-KW"/>
</dbReference>
<dbReference type="InterPro" id="IPR003029">
    <property type="entry name" value="S1_domain"/>
</dbReference>
<dbReference type="InterPro" id="IPR050437">
    <property type="entry name" value="Ribos_protein_bS1-like"/>
</dbReference>
<accession>U4KKL7</accession>
<dbReference type="GO" id="GO:0003729">
    <property type="term" value="F:mRNA binding"/>
    <property type="evidence" value="ECO:0007669"/>
    <property type="project" value="TreeGrafter"/>
</dbReference>
<dbReference type="GO" id="GO:0003735">
    <property type="term" value="F:structural constituent of ribosome"/>
    <property type="evidence" value="ECO:0007669"/>
    <property type="project" value="TreeGrafter"/>
</dbReference>
<evidence type="ECO:0000313" key="5">
    <source>
        <dbReference type="EMBL" id="CCV64304.1"/>
    </source>
</evidence>
<dbReference type="PANTHER" id="PTHR10724:SF7">
    <property type="entry name" value="SMALL RIBOSOMAL SUBUNIT PROTEIN BS1C"/>
    <property type="match status" value="1"/>
</dbReference>
<evidence type="ECO:0000313" key="6">
    <source>
        <dbReference type="Proteomes" id="UP000032740"/>
    </source>
</evidence>
<feature type="domain" description="S1 motif" evidence="4">
    <location>
        <begin position="277"/>
        <end position="346"/>
    </location>
</feature>
<dbReference type="HOGENOM" id="CLU_015805_4_5_14"/>
<feature type="domain" description="S1 motif" evidence="4">
    <location>
        <begin position="194"/>
        <end position="260"/>
    </location>
</feature>
<dbReference type="Proteomes" id="UP000032740">
    <property type="component" value="Chromosome"/>
</dbReference>
<sequence>MTDIKTPKKGQIIEAPVVKVDKNVIYLDVQYITEGTIYLNEYDLPAPETFKGLVKVGDIVRAKIMKISEGDDSTQILLSRLPLIKEEKLQTIEEDFKKQNVISTKVKDVLEKGLVLNYHGYELFLPYSLMDFDLTEKKDTLKNTKLDVVIAEFKEKPRLKLIATRKPIYEQARQEAYEKRQELRQEELDKIQTGDVLTGTVEKLESHAASIKFDHVMGMLRISQISHFRIENINEVLKVGQEVTVKVIKKEGNRLDLSMKALLKTPFENYVLENKKGQTVKGTVVQKLPFGIIVEVAKDVKGLLHKSEYAWNPADNFDSYIKIGDEIEVVILNVDKKQERLQLSKKALENNPWKDISLKRGDEVEVIVTEITKDGLKVGYEGIDGLIPTNELAMEKVNPDEAFNVNDRVKAIVTDFNKNQWILTLSIKKLEEALEKASYEKYLNEDEELENITLGDLFEDFKK</sequence>
<protein>
    <submittedName>
        <fullName evidence="5">Small subunit ribosomal protein S1</fullName>
    </submittedName>
</protein>
<dbReference type="PANTHER" id="PTHR10724">
    <property type="entry name" value="30S RIBOSOMAL PROTEIN S1"/>
    <property type="match status" value="1"/>
</dbReference>
<evidence type="ECO:0000256" key="3">
    <source>
        <dbReference type="ARBA" id="ARBA00023274"/>
    </source>
</evidence>
<keyword evidence="2 5" id="KW-0689">Ribosomal protein</keyword>
<feature type="domain" description="S1 motif" evidence="4">
    <location>
        <begin position="10"/>
        <end position="81"/>
    </location>
</feature>
<evidence type="ECO:0000259" key="4">
    <source>
        <dbReference type="PROSITE" id="PS50126"/>
    </source>
</evidence>
<gene>
    <name evidence="5" type="primary">rpsA</name>
    <name evidence="5" type="ORF">BN85407270</name>
</gene>
<dbReference type="RefSeq" id="WP_026658826.1">
    <property type="nucleotide sequence ID" value="NC_022538.1"/>
</dbReference>
<dbReference type="SUPFAM" id="SSF50249">
    <property type="entry name" value="Nucleic acid-binding proteins"/>
    <property type="match status" value="4"/>
</dbReference>
<proteinExistence type="inferred from homology"/>
<dbReference type="AlphaFoldDB" id="U4KKL7"/>
<keyword evidence="6" id="KW-1185">Reference proteome</keyword>
<keyword evidence="3" id="KW-0687">Ribonucleoprotein</keyword>
<name>U4KKL7_ALTPJ</name>
<reference evidence="5 6" key="1">
    <citation type="journal article" date="2013" name="J. Mol. Microbiol. Biotechnol.">
        <title>Analysis of the Complete Genomes of Acholeplasma brassicae , A. palmae and A. laidlawii and Their Comparison to the Obligate Parasites from ' Candidatus Phytoplasma'.</title>
        <authorList>
            <person name="Kube M."/>
            <person name="Siewert C."/>
            <person name="Migdoll A.M."/>
            <person name="Duduk B."/>
            <person name="Holz S."/>
            <person name="Rabus R."/>
            <person name="Seemuller E."/>
            <person name="Mitrovic J."/>
            <person name="Muller I."/>
            <person name="Buttner C."/>
            <person name="Reinhardt R."/>
        </authorList>
    </citation>
    <scope>NUCLEOTIDE SEQUENCE [LARGE SCALE GENOMIC DNA]</scope>
    <source>
        <strain evidence="5 6">J233</strain>
    </source>
</reference>
<dbReference type="Pfam" id="PF00575">
    <property type="entry name" value="S1"/>
    <property type="match status" value="3"/>
</dbReference>
<evidence type="ECO:0000256" key="1">
    <source>
        <dbReference type="ARBA" id="ARBA00006767"/>
    </source>
</evidence>
<dbReference type="SMART" id="SM00316">
    <property type="entry name" value="S1"/>
    <property type="match status" value="5"/>
</dbReference>
<organism evidence="5 6">
    <name type="scientific">Alteracholeplasma palmae (strain ATCC 49389 / J233)</name>
    <name type="common">Acholeplasma palmae</name>
    <dbReference type="NCBI Taxonomy" id="1318466"/>
    <lineage>
        <taxon>Bacteria</taxon>
        <taxon>Bacillati</taxon>
        <taxon>Mycoplasmatota</taxon>
        <taxon>Mollicutes</taxon>
        <taxon>Acholeplasmatales</taxon>
        <taxon>Acholeplasmataceae</taxon>
        <taxon>Acholeplasma</taxon>
    </lineage>
</organism>
<dbReference type="InterPro" id="IPR035104">
    <property type="entry name" value="Ribosomal_protein_S1-like"/>
</dbReference>
<dbReference type="KEGG" id="apal:BN85407270"/>
<dbReference type="STRING" id="1318466.BN85407270"/>
<dbReference type="OrthoDB" id="9804077at2"/>